<proteinExistence type="predicted"/>
<reference key="1">
    <citation type="journal article" date="2007" name="Nature">
        <title>The medaka draft genome and insights into vertebrate genome evolution.</title>
        <authorList>
            <person name="Kasahara M."/>
            <person name="Naruse K."/>
            <person name="Sasaki S."/>
            <person name="Nakatani Y."/>
            <person name="Qu W."/>
            <person name="Ahsan B."/>
            <person name="Yamada T."/>
            <person name="Nagayasu Y."/>
            <person name="Doi K."/>
            <person name="Kasai Y."/>
            <person name="Jindo T."/>
            <person name="Kobayashi D."/>
            <person name="Shimada A."/>
            <person name="Toyoda A."/>
            <person name="Kuroki Y."/>
            <person name="Fujiyama A."/>
            <person name="Sasaki T."/>
            <person name="Shimizu A."/>
            <person name="Asakawa S."/>
            <person name="Shimizu N."/>
            <person name="Hashimoto S."/>
            <person name="Yang J."/>
            <person name="Lee Y."/>
            <person name="Matsushima K."/>
            <person name="Sugano S."/>
            <person name="Sakaizumi M."/>
            <person name="Narita T."/>
            <person name="Ohishi K."/>
            <person name="Haga S."/>
            <person name="Ohta F."/>
            <person name="Nomoto H."/>
            <person name="Nogata K."/>
            <person name="Morishita T."/>
            <person name="Endo T."/>
            <person name="Shin-I T."/>
            <person name="Takeda H."/>
            <person name="Morishita S."/>
            <person name="Kohara Y."/>
        </authorList>
    </citation>
    <scope>NUCLEOTIDE SEQUENCE [LARGE SCALE GENOMIC DNA]</scope>
    <source>
        <strain>Hd-rR</strain>
    </source>
</reference>
<evidence type="ECO:0000313" key="2">
    <source>
        <dbReference type="Proteomes" id="UP000265180"/>
    </source>
</evidence>
<sequence length="261" mass="26844">FPAPVWLCCPPCRLQAGCSCCSESQRWLACADAATVVCRPLLSSLPLAQLFCVCGAAGEGCGMGLCDPVCGAAEEDCGMGLCDPVCGAAREGCGMGLCDPVCGAAGEDCGMGLCDPVCGAAGESCGMGLCDPVCRVAVEDSGIVLCDSDSDMGFCDPVCWAAVEDPETGLCDPVCCAVVEDSDMGLCDPVCWETFPSACWLETEASLWKPLALHSSLGAEFTFLPPDFSCLLQMKAPVSAVFSCFVLGPWLISRACGWASA</sequence>
<evidence type="ECO:0000313" key="1">
    <source>
        <dbReference type="Ensembl" id="ENSORLP00020008466.1"/>
    </source>
</evidence>
<reference evidence="1" key="4">
    <citation type="submission" date="2025-09" db="UniProtKB">
        <authorList>
            <consortium name="Ensembl"/>
        </authorList>
    </citation>
    <scope>IDENTIFICATION</scope>
    <source>
        <strain evidence="1">HNI</strain>
    </source>
</reference>
<dbReference type="AlphaFoldDB" id="A0A3P9KJ78"/>
<dbReference type="Proteomes" id="UP000265180">
    <property type="component" value="Chromosome 22"/>
</dbReference>
<accession>A0A3P9KJ78</accession>
<protein>
    <submittedName>
        <fullName evidence="1">Uncharacterized protein</fullName>
    </submittedName>
</protein>
<organism evidence="1 2">
    <name type="scientific">Oryzias latipes</name>
    <name type="common">Japanese rice fish</name>
    <name type="synonym">Japanese killifish</name>
    <dbReference type="NCBI Taxonomy" id="8090"/>
    <lineage>
        <taxon>Eukaryota</taxon>
        <taxon>Metazoa</taxon>
        <taxon>Chordata</taxon>
        <taxon>Craniata</taxon>
        <taxon>Vertebrata</taxon>
        <taxon>Euteleostomi</taxon>
        <taxon>Actinopterygii</taxon>
        <taxon>Neopterygii</taxon>
        <taxon>Teleostei</taxon>
        <taxon>Neoteleostei</taxon>
        <taxon>Acanthomorphata</taxon>
        <taxon>Ovalentaria</taxon>
        <taxon>Atherinomorphae</taxon>
        <taxon>Beloniformes</taxon>
        <taxon>Adrianichthyidae</taxon>
        <taxon>Oryziinae</taxon>
        <taxon>Oryzias</taxon>
    </lineage>
</organism>
<reference evidence="1" key="3">
    <citation type="submission" date="2025-08" db="UniProtKB">
        <authorList>
            <consortium name="Ensembl"/>
        </authorList>
    </citation>
    <scope>IDENTIFICATION</scope>
    <source>
        <strain evidence="1">HNI</strain>
    </source>
</reference>
<name>A0A3P9KJ78_ORYLA</name>
<reference evidence="1 2" key="2">
    <citation type="submission" date="2017-04" db="EMBL/GenBank/DDBJ databases">
        <title>CpG methylation of centromeres and impact of large insertions on vertebrate speciation.</title>
        <authorList>
            <person name="Ichikawa K."/>
            <person name="Yoshimura J."/>
            <person name="Morishita S."/>
        </authorList>
    </citation>
    <scope>NUCLEOTIDE SEQUENCE</scope>
    <source>
        <strain evidence="1 2">HNI</strain>
    </source>
</reference>
<dbReference type="Ensembl" id="ENSORLT00020001141.1">
    <property type="protein sequence ID" value="ENSORLP00020008466.1"/>
    <property type="gene ID" value="ENSORLG00020009365.1"/>
</dbReference>